<keyword evidence="10" id="KW-0961">Cell wall biogenesis/degradation</keyword>
<name>A0A545U0N4_9GAMM</name>
<evidence type="ECO:0000256" key="5">
    <source>
        <dbReference type="ARBA" id="ARBA00011901"/>
    </source>
</evidence>
<dbReference type="GO" id="GO:0071555">
    <property type="term" value="P:cell wall organization"/>
    <property type="evidence" value="ECO:0007669"/>
    <property type="project" value="UniProtKB-KW"/>
</dbReference>
<keyword evidence="8 14" id="KW-0378">Hydrolase</keyword>
<reference evidence="14 15" key="1">
    <citation type="submission" date="2019-07" db="EMBL/GenBank/DDBJ databases">
        <title>Draft genome for Aliikangiella sp. M105.</title>
        <authorList>
            <person name="Wang G."/>
        </authorList>
    </citation>
    <scope>NUCLEOTIDE SEQUENCE [LARGE SCALE GENOMIC DNA]</scope>
    <source>
        <strain evidence="14 15">M105</strain>
    </source>
</reference>
<evidence type="ECO:0000256" key="12">
    <source>
        <dbReference type="ARBA" id="ARBA00042615"/>
    </source>
</evidence>
<dbReference type="NCBIfam" id="NF008758">
    <property type="entry name" value="PRK11789.1"/>
    <property type="match status" value="1"/>
</dbReference>
<dbReference type="Proteomes" id="UP000315439">
    <property type="component" value="Unassembled WGS sequence"/>
</dbReference>
<evidence type="ECO:0000256" key="1">
    <source>
        <dbReference type="ARBA" id="ARBA00001561"/>
    </source>
</evidence>
<feature type="domain" description="N-acetylmuramoyl-L-alanine amidase" evidence="13">
    <location>
        <begin position="15"/>
        <end position="166"/>
    </location>
</feature>
<evidence type="ECO:0000256" key="10">
    <source>
        <dbReference type="ARBA" id="ARBA00023316"/>
    </source>
</evidence>
<comment type="cofactor">
    <cofactor evidence="2">
        <name>Zn(2+)</name>
        <dbReference type="ChEBI" id="CHEBI:29105"/>
    </cofactor>
</comment>
<dbReference type="GO" id="GO:0005737">
    <property type="term" value="C:cytoplasm"/>
    <property type="evidence" value="ECO:0007669"/>
    <property type="project" value="UniProtKB-SubCell"/>
</dbReference>
<evidence type="ECO:0000256" key="9">
    <source>
        <dbReference type="ARBA" id="ARBA00022833"/>
    </source>
</evidence>
<dbReference type="Pfam" id="PF01510">
    <property type="entry name" value="Amidase_2"/>
    <property type="match status" value="1"/>
</dbReference>
<evidence type="ECO:0000256" key="8">
    <source>
        <dbReference type="ARBA" id="ARBA00022801"/>
    </source>
</evidence>
<keyword evidence="6" id="KW-0963">Cytoplasm</keyword>
<dbReference type="InterPro" id="IPR036505">
    <property type="entry name" value="Amidase/PGRP_sf"/>
</dbReference>
<protein>
    <recommendedName>
        <fullName evidence="11">1,6-anhydro-N-acetylmuramyl-L-alanine amidase AmpD</fullName>
        <ecNumber evidence="5">3.5.1.28</ecNumber>
    </recommendedName>
    <alternativeName>
        <fullName evidence="12">N-acetylmuramoyl-L-alanine amidase</fullName>
    </alternativeName>
</protein>
<dbReference type="EC" id="3.5.1.28" evidence="5"/>
<accession>A0A545U0N4</accession>
<proteinExistence type="inferred from homology"/>
<dbReference type="InterPro" id="IPR051206">
    <property type="entry name" value="NAMLAA_amidase_2"/>
</dbReference>
<evidence type="ECO:0000313" key="14">
    <source>
        <dbReference type="EMBL" id="TQV83016.1"/>
    </source>
</evidence>
<evidence type="ECO:0000256" key="11">
    <source>
        <dbReference type="ARBA" id="ARBA00039257"/>
    </source>
</evidence>
<gene>
    <name evidence="14" type="primary">ampD</name>
    <name evidence="14" type="ORF">FLL46_23725</name>
</gene>
<evidence type="ECO:0000259" key="13">
    <source>
        <dbReference type="SMART" id="SM00644"/>
    </source>
</evidence>
<keyword evidence="15" id="KW-1185">Reference proteome</keyword>
<sequence length="178" mass="20559">MIVSGLLKQARFIESPHYNERPDADDISLLVIHNISLPPGNFSSNYVEKFFQGQLEPASDPYFQKIADLQVSAHLYIRRRGEIIQFVPFQKRAWHAGVSNFKGRENCNDFSIGIELEGTDELEYTDEQYDALIEVTRYLQQKYPKITNGRIVGHCDIAPQRKTDPGESFDWTRYLDSL</sequence>
<evidence type="ECO:0000313" key="15">
    <source>
        <dbReference type="Proteomes" id="UP000315439"/>
    </source>
</evidence>
<dbReference type="GO" id="GO:0009253">
    <property type="term" value="P:peptidoglycan catabolic process"/>
    <property type="evidence" value="ECO:0007669"/>
    <property type="project" value="InterPro"/>
</dbReference>
<keyword evidence="9" id="KW-0862">Zinc</keyword>
<comment type="caution">
    <text evidence="14">The sequence shown here is derived from an EMBL/GenBank/DDBJ whole genome shotgun (WGS) entry which is preliminary data.</text>
</comment>
<evidence type="ECO:0000256" key="4">
    <source>
        <dbReference type="ARBA" id="ARBA00007553"/>
    </source>
</evidence>
<comment type="catalytic activity">
    <reaction evidence="1">
        <text>Hydrolyzes the link between N-acetylmuramoyl residues and L-amino acid residues in certain cell-wall glycopeptides.</text>
        <dbReference type="EC" id="3.5.1.28"/>
    </reaction>
</comment>
<dbReference type="InterPro" id="IPR002502">
    <property type="entry name" value="Amidase_domain"/>
</dbReference>
<dbReference type="SMART" id="SM00644">
    <property type="entry name" value="Ami_2"/>
    <property type="match status" value="1"/>
</dbReference>
<evidence type="ECO:0000256" key="7">
    <source>
        <dbReference type="ARBA" id="ARBA00022723"/>
    </source>
</evidence>
<dbReference type="CDD" id="cd06583">
    <property type="entry name" value="PGRP"/>
    <property type="match status" value="1"/>
</dbReference>
<comment type="subcellular location">
    <subcellularLocation>
        <location evidence="3">Cytoplasm</location>
    </subcellularLocation>
</comment>
<dbReference type="GO" id="GO:0009254">
    <property type="term" value="P:peptidoglycan turnover"/>
    <property type="evidence" value="ECO:0007669"/>
    <property type="project" value="TreeGrafter"/>
</dbReference>
<dbReference type="SUPFAM" id="SSF55846">
    <property type="entry name" value="N-acetylmuramoyl-L-alanine amidase-like"/>
    <property type="match status" value="1"/>
</dbReference>
<comment type="similarity">
    <text evidence="4">Belongs to the N-acetylmuramoyl-L-alanine amidase 2 family.</text>
</comment>
<dbReference type="PANTHER" id="PTHR30417">
    <property type="entry name" value="N-ACETYLMURAMOYL-L-ALANINE AMIDASE AMID"/>
    <property type="match status" value="1"/>
</dbReference>
<dbReference type="Gene3D" id="3.40.80.10">
    <property type="entry name" value="Peptidoglycan recognition protein-like"/>
    <property type="match status" value="1"/>
</dbReference>
<organism evidence="14 15">
    <name type="scientific">Aliikangiella coralliicola</name>
    <dbReference type="NCBI Taxonomy" id="2592383"/>
    <lineage>
        <taxon>Bacteria</taxon>
        <taxon>Pseudomonadati</taxon>
        <taxon>Pseudomonadota</taxon>
        <taxon>Gammaproteobacteria</taxon>
        <taxon>Oceanospirillales</taxon>
        <taxon>Pleioneaceae</taxon>
        <taxon>Aliikangiella</taxon>
    </lineage>
</organism>
<dbReference type="FunFam" id="3.40.80.10:FF:000002">
    <property type="entry name" value="1,6-anhydro-N-acetylmuramyl-L-alanine amidase"/>
    <property type="match status" value="1"/>
</dbReference>
<dbReference type="PANTHER" id="PTHR30417:SF4">
    <property type="entry name" value="1,6-ANHYDRO-N-ACETYLMURAMYL-L-ALANINE AMIDASE AMPD"/>
    <property type="match status" value="1"/>
</dbReference>
<evidence type="ECO:0000256" key="3">
    <source>
        <dbReference type="ARBA" id="ARBA00004496"/>
    </source>
</evidence>
<dbReference type="AlphaFoldDB" id="A0A545U0N4"/>
<keyword evidence="7" id="KW-0479">Metal-binding</keyword>
<dbReference type="EMBL" id="VIKS01000015">
    <property type="protein sequence ID" value="TQV83016.1"/>
    <property type="molecule type" value="Genomic_DNA"/>
</dbReference>
<dbReference type="OrthoDB" id="9794842at2"/>
<dbReference type="GO" id="GO:0046872">
    <property type="term" value="F:metal ion binding"/>
    <property type="evidence" value="ECO:0007669"/>
    <property type="project" value="UniProtKB-KW"/>
</dbReference>
<dbReference type="GO" id="GO:0008745">
    <property type="term" value="F:N-acetylmuramoyl-L-alanine amidase activity"/>
    <property type="evidence" value="ECO:0007669"/>
    <property type="project" value="UniProtKB-EC"/>
</dbReference>
<evidence type="ECO:0000256" key="2">
    <source>
        <dbReference type="ARBA" id="ARBA00001947"/>
    </source>
</evidence>
<evidence type="ECO:0000256" key="6">
    <source>
        <dbReference type="ARBA" id="ARBA00022490"/>
    </source>
</evidence>